<dbReference type="KEGG" id="vas:GT360_19410"/>
<evidence type="ECO:0000313" key="1">
    <source>
        <dbReference type="EMBL" id="QIA65694.1"/>
    </source>
</evidence>
<gene>
    <name evidence="1" type="ORF">GT360_19410</name>
</gene>
<protein>
    <submittedName>
        <fullName evidence="1">DUF3012 domain-containing protein</fullName>
    </submittedName>
</protein>
<dbReference type="RefSeq" id="WP_164650591.1">
    <property type="nucleotide sequence ID" value="NZ_CP047476.1"/>
</dbReference>
<evidence type="ECO:0000313" key="2">
    <source>
        <dbReference type="Proteomes" id="UP000464262"/>
    </source>
</evidence>
<dbReference type="InterPro" id="IPR021379">
    <property type="entry name" value="DUF3012"/>
</dbReference>
<name>A0A7Z2T7A6_9VIBR</name>
<dbReference type="Proteomes" id="UP000464262">
    <property type="component" value="Chromosome 2"/>
</dbReference>
<organism evidence="1 2">
    <name type="scientific">Vibrio astriarenae</name>
    <dbReference type="NCBI Taxonomy" id="1481923"/>
    <lineage>
        <taxon>Bacteria</taxon>
        <taxon>Pseudomonadati</taxon>
        <taxon>Pseudomonadota</taxon>
        <taxon>Gammaproteobacteria</taxon>
        <taxon>Vibrionales</taxon>
        <taxon>Vibrionaceae</taxon>
        <taxon>Vibrio</taxon>
    </lineage>
</organism>
<sequence length="87" mass="9473">MKKLILVLSTLALLNGCEDEVGTQGWCETMDATPKSEWTAQGTLDYAKHCFLSDAVGSPGWCESLEAKPKGDWSANEATSYAKHCVF</sequence>
<accession>A0A7Z2T7A6</accession>
<dbReference type="AlphaFoldDB" id="A0A7Z2T7A6"/>
<dbReference type="Pfam" id="PF11216">
    <property type="entry name" value="DUF3012"/>
    <property type="match status" value="2"/>
</dbReference>
<dbReference type="EMBL" id="CP047476">
    <property type="protein sequence ID" value="QIA65694.1"/>
    <property type="molecule type" value="Genomic_DNA"/>
</dbReference>
<keyword evidence="2" id="KW-1185">Reference proteome</keyword>
<reference evidence="1 2" key="1">
    <citation type="submission" date="2020-01" db="EMBL/GenBank/DDBJ databases">
        <title>Whole genome and functional gene identification of agarase of Vibrio HN897.</title>
        <authorList>
            <person name="Liu Y."/>
            <person name="Zhao Z."/>
        </authorList>
    </citation>
    <scope>NUCLEOTIDE SEQUENCE [LARGE SCALE GENOMIC DNA]</scope>
    <source>
        <strain evidence="1 2">HN897</strain>
    </source>
</reference>
<proteinExistence type="predicted"/>